<evidence type="ECO:0000256" key="1">
    <source>
        <dbReference type="ARBA" id="ARBA00004168"/>
    </source>
</evidence>
<evidence type="ECO:0000313" key="11">
    <source>
        <dbReference type="EMBL" id="PKE26673.1"/>
    </source>
</evidence>
<evidence type="ECO:0000259" key="10">
    <source>
        <dbReference type="PROSITE" id="PS50847"/>
    </source>
</evidence>
<feature type="region of interest" description="Disordered" evidence="7">
    <location>
        <begin position="111"/>
        <end position="131"/>
    </location>
</feature>
<evidence type="ECO:0000256" key="5">
    <source>
        <dbReference type="ARBA" id="ARBA00023088"/>
    </source>
</evidence>
<evidence type="ECO:0000256" key="8">
    <source>
        <dbReference type="SAM" id="Phobius"/>
    </source>
</evidence>
<dbReference type="NCBIfam" id="TIGR01167">
    <property type="entry name" value="LPXTG_anchor"/>
    <property type="match status" value="1"/>
</dbReference>
<keyword evidence="3" id="KW-0964">Secreted</keyword>
<accession>A0A855GZT0</accession>
<keyword evidence="8" id="KW-1133">Transmembrane helix</keyword>
<gene>
    <name evidence="11" type="ORF">CW686_04220</name>
</gene>
<dbReference type="Proteomes" id="UP000233482">
    <property type="component" value="Unassembled WGS sequence"/>
</dbReference>
<feature type="compositionally biased region" description="Polar residues" evidence="7">
    <location>
        <begin position="111"/>
        <end position="129"/>
    </location>
</feature>
<evidence type="ECO:0000256" key="9">
    <source>
        <dbReference type="SAM" id="SignalP"/>
    </source>
</evidence>
<dbReference type="EMBL" id="PIXC01000006">
    <property type="protein sequence ID" value="PKE26673.1"/>
    <property type="molecule type" value="Genomic_DNA"/>
</dbReference>
<sequence>MKNKKFLTMVFATSFFIVPAQAFADTSVTSKIDSIKPQIESSKNEIKDSVKTITEEANAKKEEIQNLRDNAENVRDTITEEANTKKEEIQTLRDDSVKVRDAISTQLQEVKSSESAANFNEAPKNSTTVPLDDAQKSTAEKQHINTNNIAPEIDGKAISLSDKWLNKENIDTLLKLETLKYKQEISELEYKTKVLEILNETLSNYLNQTDRLHFNFDDLLAHDFNIDELTQKYQSRLNDLSALKDAGQFTQHEYNGKVFDLLHDHLQEGNQKLATLNNKLGNNDIKDSLAHGFVDNLSAPAKAEPMSMTSSTNTLPESGEAASKPLMAAAVVVLIVGALILYRSRKRK</sequence>
<protein>
    <recommendedName>
        <fullName evidence="10">Gram-positive cocci surface proteins LPxTG domain-containing protein</fullName>
    </recommendedName>
</protein>
<feature type="domain" description="Gram-positive cocci surface proteins LPxTG" evidence="10">
    <location>
        <begin position="315"/>
        <end position="348"/>
    </location>
</feature>
<name>A0A855GZT0_9STAP</name>
<feature type="coiled-coil region" evidence="6">
    <location>
        <begin position="43"/>
        <end position="95"/>
    </location>
</feature>
<organism evidence="11 12">
    <name type="scientific">Macrococcoides caseolyticum</name>
    <dbReference type="NCBI Taxonomy" id="69966"/>
    <lineage>
        <taxon>Bacteria</taxon>
        <taxon>Bacillati</taxon>
        <taxon>Bacillota</taxon>
        <taxon>Bacilli</taxon>
        <taxon>Bacillales</taxon>
        <taxon>Staphylococcaceae</taxon>
        <taxon>Macrococcoides</taxon>
    </lineage>
</organism>
<keyword evidence="2" id="KW-0134">Cell wall</keyword>
<dbReference type="AlphaFoldDB" id="A0A855GZT0"/>
<evidence type="ECO:0000256" key="2">
    <source>
        <dbReference type="ARBA" id="ARBA00022512"/>
    </source>
</evidence>
<evidence type="ECO:0000256" key="6">
    <source>
        <dbReference type="SAM" id="Coils"/>
    </source>
</evidence>
<proteinExistence type="predicted"/>
<reference evidence="11 12" key="1">
    <citation type="submission" date="2017-12" db="EMBL/GenBank/DDBJ databases">
        <title>Genomics of Macrococcus caseolyticus.</title>
        <authorList>
            <person name="MacFadyen A.C."/>
            <person name="Paterson G.K."/>
        </authorList>
    </citation>
    <scope>NUCLEOTIDE SEQUENCE [LARGE SCALE GENOMIC DNA]</scope>
    <source>
        <strain evidence="11 12">5788_EF188</strain>
    </source>
</reference>
<keyword evidence="5" id="KW-0572">Peptidoglycan-anchor</keyword>
<keyword evidence="6" id="KW-0175">Coiled coil</keyword>
<dbReference type="PROSITE" id="PS50847">
    <property type="entry name" value="GRAM_POS_ANCHORING"/>
    <property type="match status" value="1"/>
</dbReference>
<dbReference type="RefSeq" id="WP_101041608.1">
    <property type="nucleotide sequence ID" value="NZ_CP073801.1"/>
</dbReference>
<comment type="subcellular location">
    <subcellularLocation>
        <location evidence="1">Secreted</location>
        <location evidence="1">Cell wall</location>
        <topology evidence="1">Peptidoglycan-anchor</topology>
    </subcellularLocation>
</comment>
<feature type="transmembrane region" description="Helical" evidence="8">
    <location>
        <begin position="325"/>
        <end position="342"/>
    </location>
</feature>
<evidence type="ECO:0000313" key="12">
    <source>
        <dbReference type="Proteomes" id="UP000233482"/>
    </source>
</evidence>
<keyword evidence="4 9" id="KW-0732">Signal</keyword>
<evidence type="ECO:0000256" key="3">
    <source>
        <dbReference type="ARBA" id="ARBA00022525"/>
    </source>
</evidence>
<keyword evidence="8" id="KW-0812">Transmembrane</keyword>
<comment type="caution">
    <text evidence="11">The sequence shown here is derived from an EMBL/GenBank/DDBJ whole genome shotgun (WGS) entry which is preliminary data.</text>
</comment>
<keyword evidence="8" id="KW-0472">Membrane</keyword>
<feature type="chain" id="PRO_5032788257" description="Gram-positive cocci surface proteins LPxTG domain-containing protein" evidence="9">
    <location>
        <begin position="25"/>
        <end position="348"/>
    </location>
</feature>
<feature type="signal peptide" evidence="9">
    <location>
        <begin position="1"/>
        <end position="24"/>
    </location>
</feature>
<dbReference type="InterPro" id="IPR019931">
    <property type="entry name" value="LPXTG_anchor"/>
</dbReference>
<dbReference type="Pfam" id="PF00746">
    <property type="entry name" value="Gram_pos_anchor"/>
    <property type="match status" value="1"/>
</dbReference>
<evidence type="ECO:0000256" key="4">
    <source>
        <dbReference type="ARBA" id="ARBA00022729"/>
    </source>
</evidence>
<evidence type="ECO:0000256" key="7">
    <source>
        <dbReference type="SAM" id="MobiDB-lite"/>
    </source>
</evidence>